<dbReference type="EMBL" id="DF836314">
    <property type="protein sequence ID" value="GAN02604.1"/>
    <property type="molecule type" value="Genomic_DNA"/>
</dbReference>
<dbReference type="NCBIfam" id="NF040713">
    <property type="entry name" value="ZapE"/>
    <property type="match status" value="1"/>
</dbReference>
<evidence type="ECO:0000256" key="4">
    <source>
        <dbReference type="SAM" id="MobiDB-lite"/>
    </source>
</evidence>
<dbReference type="GO" id="GO:0005743">
    <property type="term" value="C:mitochondrial inner membrane"/>
    <property type="evidence" value="ECO:0007669"/>
    <property type="project" value="EnsemblFungi"/>
</dbReference>
<evidence type="ECO:0000256" key="1">
    <source>
        <dbReference type="ARBA" id="ARBA00010322"/>
    </source>
</evidence>
<dbReference type="InterPro" id="IPR005654">
    <property type="entry name" value="ATPase_AFG1-like"/>
</dbReference>
<protein>
    <submittedName>
        <fullName evidence="5">AFG1-like ATPase</fullName>
    </submittedName>
</protein>
<feature type="compositionally biased region" description="Polar residues" evidence="4">
    <location>
        <begin position="56"/>
        <end position="78"/>
    </location>
</feature>
<sequence length="516" mass="59582">MLRTTLRTIPKHYNKSKVLASSSRKLVYPTINTLTAKRLQSSLTAETSCEEETDQHQQAQQERSTNVNIKTPVNTTPLNVSPIRRYDEITSNGLVRSDPGQREVIKKLDDLWYDLRQYKPKAYKEQGKSRSVSIYTSGIGKWKGMTDSHTHYQWGRWFGYRNQEHDLIPVDHNVPKSMYVYGNVGTGKTMVMDLFFDTLAITRKRRVHFHAFMLDVHQRLHRIKSKFPALADPLAPIADDLVKDAYVLCFDEFQVTDIADAMILRNLFEELFRRGVVLVTTSNRHPTELYKNGIQRTSFLPCIDLLMKRCDVLCLDSGTDYRKVERAQSHVFFYPLNRDTTQKMDLLTQRLTHGQKMTPKDLHFLSRTLTIPEQVNGVAKMRFADVCAQPLSAADYLEIVKNFHTVILTDIPRMTMKHRAEARRFITFIDAMYESHVTLVASAENSILEIFNADEGMEHLEDEMRAMRDSLEVGDISSPLFTGQEEAFAFQRALSRLIQMQSTEWVRDEVKLDSSP</sequence>
<keyword evidence="2" id="KW-0547">Nucleotide-binding</keyword>
<proteinExistence type="inferred from homology"/>
<dbReference type="OrthoDB" id="548867at2759"/>
<feature type="region of interest" description="Disordered" evidence="4">
    <location>
        <begin position="45"/>
        <end position="78"/>
    </location>
</feature>
<dbReference type="SUPFAM" id="SSF52540">
    <property type="entry name" value="P-loop containing nucleoside triphosphate hydrolases"/>
    <property type="match status" value="1"/>
</dbReference>
<evidence type="ECO:0000256" key="3">
    <source>
        <dbReference type="ARBA" id="ARBA00022840"/>
    </source>
</evidence>
<dbReference type="PANTHER" id="PTHR12169">
    <property type="entry name" value="ATPASE N2B"/>
    <property type="match status" value="1"/>
</dbReference>
<evidence type="ECO:0000313" key="5">
    <source>
        <dbReference type="EMBL" id="GAN02604.1"/>
    </source>
</evidence>
<dbReference type="GO" id="GO:0016887">
    <property type="term" value="F:ATP hydrolysis activity"/>
    <property type="evidence" value="ECO:0007669"/>
    <property type="project" value="InterPro"/>
</dbReference>
<dbReference type="Pfam" id="PF03969">
    <property type="entry name" value="AFG1_ATPase"/>
    <property type="match status" value="1"/>
</dbReference>
<gene>
    <name evidence="5" type="ORF">MAM1_0025c02048</name>
</gene>
<dbReference type="PANTHER" id="PTHR12169:SF6">
    <property type="entry name" value="AFG1-LIKE ATPASE"/>
    <property type="match status" value="1"/>
</dbReference>
<keyword evidence="3" id="KW-0067">ATP-binding</keyword>
<dbReference type="AlphaFoldDB" id="A0A0C9M6W1"/>
<dbReference type="GO" id="GO:0141164">
    <property type="term" value="P:mitochondrial protein quality control"/>
    <property type="evidence" value="ECO:0007669"/>
    <property type="project" value="EnsemblFungi"/>
</dbReference>
<keyword evidence="6" id="KW-1185">Reference proteome</keyword>
<dbReference type="GO" id="GO:0005524">
    <property type="term" value="F:ATP binding"/>
    <property type="evidence" value="ECO:0007669"/>
    <property type="project" value="UniProtKB-KW"/>
</dbReference>
<dbReference type="GO" id="GO:0034599">
    <property type="term" value="P:cellular response to oxidative stress"/>
    <property type="evidence" value="ECO:0007669"/>
    <property type="project" value="EnsemblFungi"/>
</dbReference>
<accession>A0A0C9M6W1</accession>
<dbReference type="STRING" id="91626.A0A0C9M6W1"/>
<dbReference type="InterPro" id="IPR027417">
    <property type="entry name" value="P-loop_NTPase"/>
</dbReference>
<organism evidence="5">
    <name type="scientific">Mucor ambiguus</name>
    <dbReference type="NCBI Taxonomy" id="91626"/>
    <lineage>
        <taxon>Eukaryota</taxon>
        <taxon>Fungi</taxon>
        <taxon>Fungi incertae sedis</taxon>
        <taxon>Mucoromycota</taxon>
        <taxon>Mucoromycotina</taxon>
        <taxon>Mucoromycetes</taxon>
        <taxon>Mucorales</taxon>
        <taxon>Mucorineae</taxon>
        <taxon>Mucoraceae</taxon>
        <taxon>Mucor</taxon>
    </lineage>
</organism>
<evidence type="ECO:0000256" key="2">
    <source>
        <dbReference type="ARBA" id="ARBA00022741"/>
    </source>
</evidence>
<name>A0A0C9M6W1_9FUNG</name>
<comment type="similarity">
    <text evidence="1">Belongs to the AFG1 ATPase family.</text>
</comment>
<dbReference type="Proteomes" id="UP000053815">
    <property type="component" value="Unassembled WGS sequence"/>
</dbReference>
<evidence type="ECO:0000313" key="6">
    <source>
        <dbReference type="Proteomes" id="UP000053815"/>
    </source>
</evidence>
<dbReference type="Gene3D" id="3.40.50.300">
    <property type="entry name" value="P-loop containing nucleotide triphosphate hydrolases"/>
    <property type="match status" value="1"/>
</dbReference>
<reference evidence="5" key="1">
    <citation type="submission" date="2014-09" db="EMBL/GenBank/DDBJ databases">
        <title>Draft genome sequence of an oleaginous Mucoromycotina fungus Mucor ambiguus NBRC6742.</title>
        <authorList>
            <person name="Takeda I."/>
            <person name="Yamane N."/>
            <person name="Morita T."/>
            <person name="Tamano K."/>
            <person name="Machida M."/>
            <person name="Baker S."/>
            <person name="Koike H."/>
        </authorList>
    </citation>
    <scope>NUCLEOTIDE SEQUENCE</scope>
    <source>
        <strain evidence="5">NBRC 6742</strain>
    </source>
</reference>